<dbReference type="Proteomes" id="UP000008963">
    <property type="component" value="Chromosome"/>
</dbReference>
<organism evidence="2 3">
    <name type="scientific">Halobacteriovorax marinus (strain ATCC BAA-682 / DSM 15412 / SJ)</name>
    <name type="common">Bacteriovorax marinus</name>
    <dbReference type="NCBI Taxonomy" id="862908"/>
    <lineage>
        <taxon>Bacteria</taxon>
        <taxon>Pseudomonadati</taxon>
        <taxon>Bdellovibrionota</taxon>
        <taxon>Bacteriovoracia</taxon>
        <taxon>Bacteriovoracales</taxon>
        <taxon>Halobacteriovoraceae</taxon>
        <taxon>Halobacteriovorax</taxon>
    </lineage>
</organism>
<evidence type="ECO:0000256" key="1">
    <source>
        <dbReference type="SAM" id="Phobius"/>
    </source>
</evidence>
<dbReference type="EMBL" id="FQ312005">
    <property type="protein sequence ID" value="CBW25186.1"/>
    <property type="molecule type" value="Genomic_DNA"/>
</dbReference>
<gene>
    <name evidence="2" type="ordered locus">BMS_0257</name>
</gene>
<protein>
    <submittedName>
        <fullName evidence="2">Membrane protein</fullName>
    </submittedName>
</protein>
<keyword evidence="3" id="KW-1185">Reference proteome</keyword>
<keyword evidence="1" id="KW-0472">Membrane</keyword>
<reference evidence="3" key="1">
    <citation type="journal article" date="2013" name="ISME J.">
        <title>A small predatory core genome in the divergent marine Bacteriovorax marinus SJ and the terrestrial Bdellovibrio bacteriovorus.</title>
        <authorList>
            <person name="Crossman L.C."/>
            <person name="Chen H."/>
            <person name="Cerdeno-Tarraga A.M."/>
            <person name="Brooks K."/>
            <person name="Quail M.A."/>
            <person name="Pineiro S.A."/>
            <person name="Hobley L."/>
            <person name="Sockett R.E."/>
            <person name="Bentley S.D."/>
            <person name="Parkhill J."/>
            <person name="Williams H.N."/>
            <person name="Stine O.C."/>
        </authorList>
    </citation>
    <scope>NUCLEOTIDE SEQUENCE [LARGE SCALE GENOMIC DNA]</scope>
    <source>
        <strain evidence="3">ATCC BAA-682 / DSM 15412 / SJ</strain>
    </source>
</reference>
<proteinExistence type="predicted"/>
<keyword evidence="1" id="KW-1133">Transmembrane helix</keyword>
<keyword evidence="1" id="KW-0812">Transmembrane</keyword>
<feature type="transmembrane region" description="Helical" evidence="1">
    <location>
        <begin position="99"/>
        <end position="126"/>
    </location>
</feature>
<dbReference type="STRING" id="862908.BMS_0257"/>
<feature type="transmembrane region" description="Helical" evidence="1">
    <location>
        <begin position="146"/>
        <end position="168"/>
    </location>
</feature>
<accession>E1X391</accession>
<sequence length="176" mass="20432">MIKFILESHYLSINLILPVFFALLRMRRELKMTTKLFEYLSLMLFFLTPSLPLALNLKVNLSVTALGGYIACLVYPMIESQLNENTLRQKRRALKKLPLLFMVIFFTMSNHVEMIYIFPFAALIILFLKRNLAGVFFSWPLLLSGFLESSAIINIITIISFALAIYLFEEKNVQEH</sequence>
<evidence type="ECO:0000313" key="3">
    <source>
        <dbReference type="Proteomes" id="UP000008963"/>
    </source>
</evidence>
<feature type="transmembrane region" description="Helical" evidence="1">
    <location>
        <begin position="6"/>
        <end position="24"/>
    </location>
</feature>
<feature type="transmembrane region" description="Helical" evidence="1">
    <location>
        <begin position="36"/>
        <end position="55"/>
    </location>
</feature>
<evidence type="ECO:0000313" key="2">
    <source>
        <dbReference type="EMBL" id="CBW25186.1"/>
    </source>
</evidence>
<name>E1X391_HALMS</name>
<dbReference type="AlphaFoldDB" id="E1X391"/>
<dbReference type="HOGENOM" id="CLU_1523095_0_0_7"/>
<dbReference type="KEGG" id="bmx:BMS_0257"/>
<feature type="transmembrane region" description="Helical" evidence="1">
    <location>
        <begin position="61"/>
        <end position="78"/>
    </location>
</feature>
<dbReference type="PATRIC" id="fig|862908.3.peg.247"/>